<dbReference type="Proteomes" id="UP000185696">
    <property type="component" value="Unassembled WGS sequence"/>
</dbReference>
<feature type="transmembrane region" description="Helical" evidence="1">
    <location>
        <begin position="12"/>
        <end position="35"/>
    </location>
</feature>
<feature type="transmembrane region" description="Helical" evidence="1">
    <location>
        <begin position="179"/>
        <end position="198"/>
    </location>
</feature>
<protein>
    <recommendedName>
        <fullName evidence="2">YdbS-like PH domain-containing protein</fullName>
    </recommendedName>
</protein>
<keyword evidence="4" id="KW-1185">Reference proteome</keyword>
<evidence type="ECO:0000256" key="1">
    <source>
        <dbReference type="SAM" id="Phobius"/>
    </source>
</evidence>
<evidence type="ECO:0000259" key="2">
    <source>
        <dbReference type="Pfam" id="PF03703"/>
    </source>
</evidence>
<dbReference type="PANTHER" id="PTHR34473:SF3">
    <property type="entry name" value="TRANSMEMBRANE PROTEIN-RELATED"/>
    <property type="match status" value="1"/>
</dbReference>
<evidence type="ECO:0000313" key="4">
    <source>
        <dbReference type="Proteomes" id="UP000185696"/>
    </source>
</evidence>
<gene>
    <name evidence="3" type="ORF">BLA60_40450</name>
</gene>
<comment type="caution">
    <text evidence="3">The sequence shown here is derived from an EMBL/GenBank/DDBJ whole genome shotgun (WGS) entry which is preliminary data.</text>
</comment>
<dbReference type="AlphaFoldDB" id="A0A7Z0WEG4"/>
<dbReference type="PIRSF" id="PIRSF026631">
    <property type="entry name" value="UCP026631"/>
    <property type="match status" value="1"/>
</dbReference>
<evidence type="ECO:0000313" key="3">
    <source>
        <dbReference type="EMBL" id="OLF04560.1"/>
    </source>
</evidence>
<feature type="domain" description="YdbS-like PH" evidence="2">
    <location>
        <begin position="418"/>
        <end position="474"/>
    </location>
</feature>
<organism evidence="3 4">
    <name type="scientific">Actinophytocola xinjiangensis</name>
    <dbReference type="NCBI Taxonomy" id="485602"/>
    <lineage>
        <taxon>Bacteria</taxon>
        <taxon>Bacillati</taxon>
        <taxon>Actinomycetota</taxon>
        <taxon>Actinomycetes</taxon>
        <taxon>Pseudonocardiales</taxon>
        <taxon>Pseudonocardiaceae</taxon>
    </lineage>
</organism>
<dbReference type="PANTHER" id="PTHR34473">
    <property type="entry name" value="UPF0699 TRANSMEMBRANE PROTEIN YDBS"/>
    <property type="match status" value="1"/>
</dbReference>
<dbReference type="RefSeq" id="WP_075138401.1">
    <property type="nucleotide sequence ID" value="NZ_MSIF01000042.1"/>
</dbReference>
<feature type="domain" description="YdbS-like PH" evidence="2">
    <location>
        <begin position="63"/>
        <end position="145"/>
    </location>
</feature>
<feature type="transmembrane region" description="Helical" evidence="1">
    <location>
        <begin position="359"/>
        <end position="376"/>
    </location>
</feature>
<reference evidence="3 4" key="1">
    <citation type="submission" date="2016-12" db="EMBL/GenBank/DDBJ databases">
        <title>The draft genome sequence of Actinophytocola xinjiangensis.</title>
        <authorList>
            <person name="Wang W."/>
            <person name="Yuan L."/>
        </authorList>
    </citation>
    <scope>NUCLEOTIDE SEQUENCE [LARGE SCALE GENOMIC DNA]</scope>
    <source>
        <strain evidence="3 4">CGMCC 4.4663</strain>
    </source>
</reference>
<feature type="transmembrane region" description="Helical" evidence="1">
    <location>
        <begin position="218"/>
        <end position="245"/>
    </location>
</feature>
<dbReference type="EMBL" id="MSIF01000042">
    <property type="protein sequence ID" value="OLF04560.1"/>
    <property type="molecule type" value="Genomic_DNA"/>
</dbReference>
<keyword evidence="1" id="KW-0472">Membrane</keyword>
<sequence length="507" mass="53664">MSGWARLDPRVIWVDLARMALSLVPLFATTVLFGGELTGSVLWPAAIIAVTGVLASVGDLLRWVKTRYRITDELLEVRTGLLVRSHRTIRRDRIRSVEATAKLRHRLAGLRVVTIRAGDRTATGEVASLRLDAVSAPTAEELQTELPAGSRTATPAAGQVPGETVLATFRWQWLPYNAFTVWALLSAAGLGWGAHWLGGMVGLDLFGSVLEAARRSPLPLAPTITLAVLIAGALGVVAVGVAFVAEQWQFRLVRADTPTGTVLRTSHGLFRTRRVDRDDGRLRGVELRRPLLWRWTTATETSVVSTGLGAAGMLAGGATVLPKAPAADARRVAEQILGDPAPLRAPLTRHPLAALRRRLGWAVALGAALTGLAWWLGRVTALPERLWLAGGVLVPVALGLALLAYRSLGHALVGPHLVTSAGLNRTTVVLRRGAVIGVTLRQSVLQRRLGLVTLRATTAAGQGSYAAPDLATADGVALADATVPGLLTPYRAVPATVGGVLAADVTR</sequence>
<dbReference type="Pfam" id="PF03703">
    <property type="entry name" value="bPH_2"/>
    <property type="match status" value="2"/>
</dbReference>
<name>A0A7Z0WEG4_9PSEU</name>
<dbReference type="InterPro" id="IPR005182">
    <property type="entry name" value="YdbS-like_PH"/>
</dbReference>
<accession>A0A7Z0WEG4</accession>
<feature type="transmembrane region" description="Helical" evidence="1">
    <location>
        <begin position="388"/>
        <end position="405"/>
    </location>
</feature>
<dbReference type="InterPro" id="IPR014529">
    <property type="entry name" value="UCP026631"/>
</dbReference>
<dbReference type="OrthoDB" id="4121259at2"/>
<keyword evidence="1" id="KW-1133">Transmembrane helix</keyword>
<keyword evidence="1" id="KW-0812">Transmembrane</keyword>
<proteinExistence type="predicted"/>
<feature type="transmembrane region" description="Helical" evidence="1">
    <location>
        <begin position="41"/>
        <end position="61"/>
    </location>
</feature>